<accession>A0AAW5QZ12</accession>
<dbReference type="GO" id="GO:0009116">
    <property type="term" value="P:nucleoside metabolic process"/>
    <property type="evidence" value="ECO:0007669"/>
    <property type="project" value="InterPro"/>
</dbReference>
<evidence type="ECO:0000313" key="2">
    <source>
        <dbReference type="EMBL" id="MCT8973296.1"/>
    </source>
</evidence>
<dbReference type="CDD" id="cd09007">
    <property type="entry name" value="NP-I_spr0068"/>
    <property type="match status" value="1"/>
</dbReference>
<dbReference type="Gene3D" id="3.40.50.1580">
    <property type="entry name" value="Nucleoside phosphorylase domain"/>
    <property type="match status" value="1"/>
</dbReference>
<dbReference type="InterPro" id="IPR035994">
    <property type="entry name" value="Nucleoside_phosphorylase_sf"/>
</dbReference>
<evidence type="ECO:0000259" key="1">
    <source>
        <dbReference type="Pfam" id="PF01048"/>
    </source>
</evidence>
<dbReference type="Pfam" id="PF01048">
    <property type="entry name" value="PNP_UDP_1"/>
    <property type="match status" value="1"/>
</dbReference>
<dbReference type="GO" id="GO:0003824">
    <property type="term" value="F:catalytic activity"/>
    <property type="evidence" value="ECO:0007669"/>
    <property type="project" value="InterPro"/>
</dbReference>
<organism evidence="2 3">
    <name type="scientific">Microbaculum marinisediminis</name>
    <dbReference type="NCBI Taxonomy" id="2931392"/>
    <lineage>
        <taxon>Bacteria</taxon>
        <taxon>Pseudomonadati</taxon>
        <taxon>Pseudomonadota</taxon>
        <taxon>Alphaproteobacteria</taxon>
        <taxon>Hyphomicrobiales</taxon>
        <taxon>Tepidamorphaceae</taxon>
        <taxon>Microbaculum</taxon>
    </lineage>
</organism>
<dbReference type="EMBL" id="JALIDZ010000007">
    <property type="protein sequence ID" value="MCT8973296.1"/>
    <property type="molecule type" value="Genomic_DNA"/>
</dbReference>
<name>A0AAW5QZ12_9HYPH</name>
<gene>
    <name evidence="2" type="ORF">MUB46_15645</name>
</gene>
<reference evidence="2 3" key="1">
    <citation type="submission" date="2022-04" db="EMBL/GenBank/DDBJ databases">
        <authorList>
            <person name="Ye Y.-Q."/>
            <person name="Du Z.-J."/>
        </authorList>
    </citation>
    <scope>NUCLEOTIDE SEQUENCE [LARGE SCALE GENOMIC DNA]</scope>
    <source>
        <strain evidence="2 3">A6E488</strain>
    </source>
</reference>
<protein>
    <submittedName>
        <fullName evidence="2">Nucleoside phosphorylase</fullName>
    </submittedName>
</protein>
<dbReference type="InterPro" id="IPR000845">
    <property type="entry name" value="Nucleoside_phosphorylase_d"/>
</dbReference>
<dbReference type="AlphaFoldDB" id="A0AAW5QZ12"/>
<dbReference type="RefSeq" id="WP_261616876.1">
    <property type="nucleotide sequence ID" value="NZ_JALIDZ010000007.1"/>
</dbReference>
<keyword evidence="3" id="KW-1185">Reference proteome</keyword>
<feature type="domain" description="Nucleoside phosphorylase" evidence="1">
    <location>
        <begin position="41"/>
        <end position="255"/>
    </location>
</feature>
<proteinExistence type="predicted"/>
<evidence type="ECO:0000313" key="3">
    <source>
        <dbReference type="Proteomes" id="UP001320898"/>
    </source>
</evidence>
<sequence length="260" mass="27052">MALPPILRNKHPAAPSVFAPDALLREARRQKRLASVDVPPVCILDPDGDILDRLAATGQAAAFDDWPCYHSRLALFPLAGRTAGIVGRAVGASYAVLVAEQLFASGCRLLLSVTSAGQIVSVGPPPYFVIIDRALRDEGTSYHYAAPAEFADADRDLVEAAARALGGAGLPAVTGASWTTDAPFRETAEAVEAARDRGILAVEMEAAALYAFARAKGARVLCLAHVTNTMGQAGDDFEKGYAGGARDALAVLEAIAAALA</sequence>
<comment type="caution">
    <text evidence="2">The sequence shown here is derived from an EMBL/GenBank/DDBJ whole genome shotgun (WGS) entry which is preliminary data.</text>
</comment>
<dbReference type="SUPFAM" id="SSF53167">
    <property type="entry name" value="Purine and uridine phosphorylases"/>
    <property type="match status" value="1"/>
</dbReference>
<dbReference type="Proteomes" id="UP001320898">
    <property type="component" value="Unassembled WGS sequence"/>
</dbReference>